<proteinExistence type="predicted"/>
<dbReference type="InterPro" id="IPR018873">
    <property type="entry name" value="KilA-N_DNA-bd_domain"/>
</dbReference>
<protein>
    <submittedName>
        <fullName evidence="3">ORF6N domain-containing protein</fullName>
    </submittedName>
</protein>
<dbReference type="Proteomes" id="UP000248798">
    <property type="component" value="Unassembled WGS sequence"/>
</dbReference>
<dbReference type="RefSeq" id="WP_111960424.1">
    <property type="nucleotide sequence ID" value="NZ_CP036313.1"/>
</dbReference>
<dbReference type="Pfam" id="PF10543">
    <property type="entry name" value="ORF6N"/>
    <property type="match status" value="1"/>
</dbReference>
<sequence>MTEIELVATEQITEKIYIIRGTKVMLDRDLASLYKVETKYLKQSVRKNINRFPEMRNMIAENEELRKIVEELKQQTDDRF</sequence>
<evidence type="ECO:0000313" key="4">
    <source>
        <dbReference type="Proteomes" id="UP000248798"/>
    </source>
</evidence>
<feature type="domain" description="KilA-N DNA-binding" evidence="1">
    <location>
        <begin position="14"/>
        <end position="73"/>
    </location>
</feature>
<evidence type="ECO:0000313" key="2">
    <source>
        <dbReference type="EMBL" id="QBH14814.1"/>
    </source>
</evidence>
<reference evidence="3 4" key="1">
    <citation type="submission" date="2018-06" db="EMBL/GenBank/DDBJ databases">
        <title>Complete Genome Sequence of Desulfobacter hydrogenophilus (DSM3380).</title>
        <authorList>
            <person name="Marietou A."/>
            <person name="Schreiber L."/>
            <person name="Marshall I."/>
            <person name="Jorgensen B."/>
        </authorList>
    </citation>
    <scope>NUCLEOTIDE SEQUENCE [LARGE SCALE GENOMIC DNA]</scope>
    <source>
        <strain evidence="3 4">DSM 3380</strain>
    </source>
</reference>
<dbReference type="OrthoDB" id="9816206at2"/>
<gene>
    <name evidence="3" type="ORF">DO021_21270</name>
    <name evidence="2" type="ORF">EYB58_18980</name>
</gene>
<reference evidence="2 5" key="2">
    <citation type="submission" date="2019-02" db="EMBL/GenBank/DDBJ databases">
        <title>Complete genome sequence of Desulfobacter hydrogenophilus AcRS1.</title>
        <authorList>
            <person name="Marietou A."/>
            <person name="Lund M.B."/>
            <person name="Marshall I.P.G."/>
            <person name="Schreiber L."/>
            <person name="Jorgensen B."/>
        </authorList>
    </citation>
    <scope>NUCLEOTIDE SEQUENCE [LARGE SCALE GENOMIC DNA]</scope>
    <source>
        <strain evidence="2 5">AcRS1</strain>
    </source>
</reference>
<dbReference type="AlphaFoldDB" id="A0A328F8Q7"/>
<organism evidence="3 4">
    <name type="scientific">Desulfobacter hydrogenophilus</name>
    <dbReference type="NCBI Taxonomy" id="2291"/>
    <lineage>
        <taxon>Bacteria</taxon>
        <taxon>Pseudomonadati</taxon>
        <taxon>Thermodesulfobacteriota</taxon>
        <taxon>Desulfobacteria</taxon>
        <taxon>Desulfobacterales</taxon>
        <taxon>Desulfobacteraceae</taxon>
        <taxon>Desulfobacter</taxon>
    </lineage>
</organism>
<dbReference type="EMBL" id="CP036313">
    <property type="protein sequence ID" value="QBH14814.1"/>
    <property type="molecule type" value="Genomic_DNA"/>
</dbReference>
<name>A0A328F8Q7_9BACT</name>
<accession>A0A328F8Q7</accession>
<evidence type="ECO:0000259" key="1">
    <source>
        <dbReference type="Pfam" id="PF10543"/>
    </source>
</evidence>
<dbReference type="EMBL" id="QLNI01000071">
    <property type="protein sequence ID" value="RAM00030.1"/>
    <property type="molecule type" value="Genomic_DNA"/>
</dbReference>
<dbReference type="Proteomes" id="UP000293902">
    <property type="component" value="Chromosome"/>
</dbReference>
<keyword evidence="5" id="KW-1185">Reference proteome</keyword>
<evidence type="ECO:0000313" key="5">
    <source>
        <dbReference type="Proteomes" id="UP000293902"/>
    </source>
</evidence>
<evidence type="ECO:0000313" key="3">
    <source>
        <dbReference type="EMBL" id="RAM00030.1"/>
    </source>
</evidence>